<dbReference type="Proteomes" id="UP000813462">
    <property type="component" value="Unassembled WGS sequence"/>
</dbReference>
<dbReference type="Gene3D" id="1.10.510.10">
    <property type="entry name" value="Transferase(Phosphotransferase) domain 1"/>
    <property type="match status" value="1"/>
</dbReference>
<dbReference type="SUPFAM" id="SSF56112">
    <property type="entry name" value="Protein kinase-like (PK-like)"/>
    <property type="match status" value="1"/>
</dbReference>
<evidence type="ECO:0000313" key="1">
    <source>
        <dbReference type="EMBL" id="KAH7529271.1"/>
    </source>
</evidence>
<proteinExistence type="predicted"/>
<organism evidence="1 2">
    <name type="scientific">Ziziphus jujuba var. spinosa</name>
    <dbReference type="NCBI Taxonomy" id="714518"/>
    <lineage>
        <taxon>Eukaryota</taxon>
        <taxon>Viridiplantae</taxon>
        <taxon>Streptophyta</taxon>
        <taxon>Embryophyta</taxon>
        <taxon>Tracheophyta</taxon>
        <taxon>Spermatophyta</taxon>
        <taxon>Magnoliopsida</taxon>
        <taxon>eudicotyledons</taxon>
        <taxon>Gunneridae</taxon>
        <taxon>Pentapetalae</taxon>
        <taxon>rosids</taxon>
        <taxon>fabids</taxon>
        <taxon>Rosales</taxon>
        <taxon>Rhamnaceae</taxon>
        <taxon>Paliureae</taxon>
        <taxon>Ziziphus</taxon>
    </lineage>
</organism>
<dbReference type="EMBL" id="JAEACU010000005">
    <property type="protein sequence ID" value="KAH7529271.1"/>
    <property type="molecule type" value="Genomic_DNA"/>
</dbReference>
<dbReference type="AlphaFoldDB" id="A0A978VFY2"/>
<name>A0A978VFY2_ZIZJJ</name>
<protein>
    <submittedName>
        <fullName evidence="1">Uncharacterized protein</fullName>
    </submittedName>
</protein>
<comment type="caution">
    <text evidence="1">The sequence shown here is derived from an EMBL/GenBank/DDBJ whole genome shotgun (WGS) entry which is preliminary data.</text>
</comment>
<sequence>MSNGNLNGWLHHVKGDNKVVEWSLRVKIDAGIAKGLALLHHKCKFQVVHHGNLTNCILPDSIISNHGGVMFVYPNNNSLGFAMEVCFSSSLQVEKQYLVLLVVEFTRF</sequence>
<gene>
    <name evidence="1" type="ORF">FEM48_Zijuj05G0166700</name>
</gene>
<reference evidence="1" key="1">
    <citation type="journal article" date="2021" name="Front. Plant Sci.">
        <title>Chromosome-Scale Genome Assembly for Chinese Sour Jujube and Insights Into Its Genome Evolution and Domestication Signature.</title>
        <authorList>
            <person name="Shen L.-Y."/>
            <person name="Luo H."/>
            <person name="Wang X.-L."/>
            <person name="Wang X.-M."/>
            <person name="Qiu X.-J."/>
            <person name="Liu H."/>
            <person name="Zhou S.-S."/>
            <person name="Jia K.-H."/>
            <person name="Nie S."/>
            <person name="Bao Y.-T."/>
            <person name="Zhang R.-G."/>
            <person name="Yun Q.-Z."/>
            <person name="Chai Y.-H."/>
            <person name="Lu J.-Y."/>
            <person name="Li Y."/>
            <person name="Zhao S.-W."/>
            <person name="Mao J.-F."/>
            <person name="Jia S.-G."/>
            <person name="Mao Y.-M."/>
        </authorList>
    </citation>
    <scope>NUCLEOTIDE SEQUENCE</scope>
    <source>
        <strain evidence="1">AT0</strain>
        <tissue evidence="1">Leaf</tissue>
    </source>
</reference>
<evidence type="ECO:0000313" key="2">
    <source>
        <dbReference type="Proteomes" id="UP000813462"/>
    </source>
</evidence>
<dbReference type="InterPro" id="IPR011009">
    <property type="entry name" value="Kinase-like_dom_sf"/>
</dbReference>
<accession>A0A978VFY2</accession>